<keyword evidence="2" id="KW-1185">Reference proteome</keyword>
<name>A0ACB8T8M8_9AGAM</name>
<comment type="caution">
    <text evidence="1">The sequence shown here is derived from an EMBL/GenBank/DDBJ whole genome shotgun (WGS) entry which is preliminary data.</text>
</comment>
<dbReference type="Proteomes" id="UP000814140">
    <property type="component" value="Unassembled WGS sequence"/>
</dbReference>
<reference evidence="1" key="1">
    <citation type="submission" date="2021-03" db="EMBL/GenBank/DDBJ databases">
        <authorList>
            <consortium name="DOE Joint Genome Institute"/>
            <person name="Ahrendt S."/>
            <person name="Looney B.P."/>
            <person name="Miyauchi S."/>
            <person name="Morin E."/>
            <person name="Drula E."/>
            <person name="Courty P.E."/>
            <person name="Chicoki N."/>
            <person name="Fauchery L."/>
            <person name="Kohler A."/>
            <person name="Kuo A."/>
            <person name="Labutti K."/>
            <person name="Pangilinan J."/>
            <person name="Lipzen A."/>
            <person name="Riley R."/>
            <person name="Andreopoulos W."/>
            <person name="He G."/>
            <person name="Johnson J."/>
            <person name="Barry K.W."/>
            <person name="Grigoriev I.V."/>
            <person name="Nagy L."/>
            <person name="Hibbett D."/>
            <person name="Henrissat B."/>
            <person name="Matheny P.B."/>
            <person name="Labbe J."/>
            <person name="Martin F."/>
        </authorList>
    </citation>
    <scope>NUCLEOTIDE SEQUENCE</scope>
    <source>
        <strain evidence="1">HHB10654</strain>
    </source>
</reference>
<proteinExistence type="predicted"/>
<sequence>MSLPANGSTSSSGGNTSPFHEKDFLYTVLNLPTTASENEIREQYRHLSVVFHPDKQRDERTKDTASKRFLEIQKAYEVLSDPFLRSVYDVYGYGGLNLSWDPELRSKSGDELRETLTSARRDHIRHTLEDSILPEGRLTLNIDARSTFEPYARVSWTESLLDRIQNMQLSTFALRHSFKRELDKKTRVIVASRITHKRTGTGPQGQTSENLLGTVRHQYSPRLNFEATASLLHIRSFAVKGTYQDDEGAFTVQTMVSPFQRVLRPPPFTLSYSRRLFKNSLTHGVLSLHTGTETYFSANIVSPTAFDTADQSFDQRPTNGPWSRLGSVSGLGQGVRHLTYGFTLAGVASSVRAQWGVVLSELALDVSLGLQYGFTGLSYVLTGAWGDQQSGVTATVAVNAAGVDLRLMLSYLGQQLVLPVHLADEYDPSLAALTTALPTATFILAYHFFLKPRRRRQRAAFFRMVRKEITEDRSSLRREVEETVSLLKETARKHMLTEKAKEGLIIMEATYGPTDPDPEARDLIVDVTIPLQALVHKSQLYIPGHRPKSGIQGFYDPAPSCAKSLRIRYLFDGRTHYAEIPDYIPVVLPLEGECQLPGFVPNAIVHSLLSGQPIDHLVSAAL</sequence>
<gene>
    <name evidence="1" type="ORF">BV25DRAFT_1989463</name>
</gene>
<accession>A0ACB8T8M8</accession>
<dbReference type="EMBL" id="MU277196">
    <property type="protein sequence ID" value="KAI0065244.1"/>
    <property type="molecule type" value="Genomic_DNA"/>
</dbReference>
<protein>
    <submittedName>
        <fullName evidence="1">DnaJ-domain-containing protein</fullName>
    </submittedName>
</protein>
<evidence type="ECO:0000313" key="1">
    <source>
        <dbReference type="EMBL" id="KAI0065244.1"/>
    </source>
</evidence>
<organism evidence="1 2">
    <name type="scientific">Artomyces pyxidatus</name>
    <dbReference type="NCBI Taxonomy" id="48021"/>
    <lineage>
        <taxon>Eukaryota</taxon>
        <taxon>Fungi</taxon>
        <taxon>Dikarya</taxon>
        <taxon>Basidiomycota</taxon>
        <taxon>Agaricomycotina</taxon>
        <taxon>Agaricomycetes</taxon>
        <taxon>Russulales</taxon>
        <taxon>Auriscalpiaceae</taxon>
        <taxon>Artomyces</taxon>
    </lineage>
</organism>
<reference evidence="1" key="2">
    <citation type="journal article" date="2022" name="New Phytol.">
        <title>Evolutionary transition to the ectomycorrhizal habit in the genomes of a hyperdiverse lineage of mushroom-forming fungi.</title>
        <authorList>
            <person name="Looney B."/>
            <person name="Miyauchi S."/>
            <person name="Morin E."/>
            <person name="Drula E."/>
            <person name="Courty P.E."/>
            <person name="Kohler A."/>
            <person name="Kuo A."/>
            <person name="LaButti K."/>
            <person name="Pangilinan J."/>
            <person name="Lipzen A."/>
            <person name="Riley R."/>
            <person name="Andreopoulos W."/>
            <person name="He G."/>
            <person name="Johnson J."/>
            <person name="Nolan M."/>
            <person name="Tritt A."/>
            <person name="Barry K.W."/>
            <person name="Grigoriev I.V."/>
            <person name="Nagy L.G."/>
            <person name="Hibbett D."/>
            <person name="Henrissat B."/>
            <person name="Matheny P.B."/>
            <person name="Labbe J."/>
            <person name="Martin F.M."/>
        </authorList>
    </citation>
    <scope>NUCLEOTIDE SEQUENCE</scope>
    <source>
        <strain evidence="1">HHB10654</strain>
    </source>
</reference>
<evidence type="ECO:0000313" key="2">
    <source>
        <dbReference type="Proteomes" id="UP000814140"/>
    </source>
</evidence>